<comment type="caution">
    <text evidence="1">The sequence shown here is derived from an EMBL/GenBank/DDBJ whole genome shotgun (WGS) entry which is preliminary data.</text>
</comment>
<accession>A0ABD3H8S4</accession>
<organism evidence="1 2">
    <name type="scientific">Riccia sorocarpa</name>
    <dbReference type="NCBI Taxonomy" id="122646"/>
    <lineage>
        <taxon>Eukaryota</taxon>
        <taxon>Viridiplantae</taxon>
        <taxon>Streptophyta</taxon>
        <taxon>Embryophyta</taxon>
        <taxon>Marchantiophyta</taxon>
        <taxon>Marchantiopsida</taxon>
        <taxon>Marchantiidae</taxon>
        <taxon>Marchantiales</taxon>
        <taxon>Ricciaceae</taxon>
        <taxon>Riccia</taxon>
    </lineage>
</organism>
<dbReference type="Proteomes" id="UP001633002">
    <property type="component" value="Unassembled WGS sequence"/>
</dbReference>
<evidence type="ECO:0000313" key="1">
    <source>
        <dbReference type="EMBL" id="KAL3687838.1"/>
    </source>
</evidence>
<sequence>MSPGGAAAAAALCVHPSVNHLVYRVHIQRIVWFCFVEDHMPEGQHYSALSEWEINYRSEIGRSGSIVTEAHCDSFTGETSLSRAVESWASIDSQPSRVLFCSRRVSIVAVVISQWLRLVRDCASAIRVWHGGDQERKALKEAGRSCLCDFVSVPRFALL</sequence>
<protein>
    <submittedName>
        <fullName evidence="1">Uncharacterized protein</fullName>
    </submittedName>
</protein>
<dbReference type="AlphaFoldDB" id="A0ABD3H8S4"/>
<name>A0ABD3H8S4_9MARC</name>
<dbReference type="EMBL" id="JBJQOH010000004">
    <property type="protein sequence ID" value="KAL3687838.1"/>
    <property type="molecule type" value="Genomic_DNA"/>
</dbReference>
<proteinExistence type="predicted"/>
<evidence type="ECO:0000313" key="2">
    <source>
        <dbReference type="Proteomes" id="UP001633002"/>
    </source>
</evidence>
<keyword evidence="2" id="KW-1185">Reference proteome</keyword>
<gene>
    <name evidence="1" type="ORF">R1sor_014147</name>
</gene>
<reference evidence="1 2" key="1">
    <citation type="submission" date="2024-09" db="EMBL/GenBank/DDBJ databases">
        <title>Chromosome-scale assembly of Riccia sorocarpa.</title>
        <authorList>
            <person name="Paukszto L."/>
        </authorList>
    </citation>
    <scope>NUCLEOTIDE SEQUENCE [LARGE SCALE GENOMIC DNA]</scope>
    <source>
        <strain evidence="1">LP-2024</strain>
        <tissue evidence="1">Aerial parts of the thallus</tissue>
    </source>
</reference>